<feature type="transmembrane region" description="Helical" evidence="1">
    <location>
        <begin position="127"/>
        <end position="148"/>
    </location>
</feature>
<dbReference type="EMBL" id="JPME01000010">
    <property type="protein sequence ID" value="KEZ90562.1"/>
    <property type="molecule type" value="Genomic_DNA"/>
</dbReference>
<keyword evidence="1" id="KW-1133">Transmembrane helix</keyword>
<feature type="transmembrane region" description="Helical" evidence="1">
    <location>
        <begin position="96"/>
        <end position="115"/>
    </location>
</feature>
<dbReference type="AlphaFoldDB" id="A0A084JNM8"/>
<organism evidence="2 3">
    <name type="scientific">Lacrimispora celerecrescens</name>
    <dbReference type="NCBI Taxonomy" id="29354"/>
    <lineage>
        <taxon>Bacteria</taxon>
        <taxon>Bacillati</taxon>
        <taxon>Bacillota</taxon>
        <taxon>Clostridia</taxon>
        <taxon>Lachnospirales</taxon>
        <taxon>Lachnospiraceae</taxon>
        <taxon>Lacrimispora</taxon>
    </lineage>
</organism>
<name>A0A084JNM8_9FIRM</name>
<keyword evidence="1" id="KW-0812">Transmembrane</keyword>
<feature type="transmembrane region" description="Helical" evidence="1">
    <location>
        <begin position="193"/>
        <end position="210"/>
    </location>
</feature>
<accession>A0A084JNM8</accession>
<evidence type="ECO:0000313" key="2">
    <source>
        <dbReference type="EMBL" id="KEZ90562.1"/>
    </source>
</evidence>
<feature type="transmembrane region" description="Helical" evidence="1">
    <location>
        <begin position="9"/>
        <end position="28"/>
    </location>
</feature>
<dbReference type="InterPro" id="IPR008875">
    <property type="entry name" value="TraX"/>
</dbReference>
<feature type="transmembrane region" description="Helical" evidence="1">
    <location>
        <begin position="34"/>
        <end position="54"/>
    </location>
</feature>
<protein>
    <recommendedName>
        <fullName evidence="4">Conjugal transfer protein TraX</fullName>
    </recommendedName>
</protein>
<dbReference type="Proteomes" id="UP000028525">
    <property type="component" value="Unassembled WGS sequence"/>
</dbReference>
<sequence length="270" mass="31412">MLQKGLNSFQIKIIALVLMVFDHIHYIFTGVFQVPLWFTMLGRLSAPLFIFATANGMRYTRNPVKYLMRLWFGFVFMNFGNDLINQYFPLPNGGIVINNIFSTLFVICLIIFSIQRISVCRKENRPFLQYIFLMLVPVFSSIIIFMTMSNPSLFFMVRGIMFFVPSLLFCEGGIILVVLGVGLYLCNQDKKKIGIFYLVLSILVFAMGYNPEIGVESMFLDNIQWCMVFALPFMLLYNKQKGRGMKYFFYAFYPAHIYIFTILANIISKY</sequence>
<dbReference type="OrthoDB" id="9781069at2"/>
<keyword evidence="1" id="KW-0472">Membrane</keyword>
<comment type="caution">
    <text evidence="2">The sequence shown here is derived from an EMBL/GenBank/DDBJ whole genome shotgun (WGS) entry which is preliminary data.</text>
</comment>
<gene>
    <name evidence="2" type="ORF">IO98_07210</name>
</gene>
<keyword evidence="3" id="KW-1185">Reference proteome</keyword>
<feature type="transmembrane region" description="Helical" evidence="1">
    <location>
        <begin position="160"/>
        <end position="186"/>
    </location>
</feature>
<feature type="transmembrane region" description="Helical" evidence="1">
    <location>
        <begin position="247"/>
        <end position="267"/>
    </location>
</feature>
<dbReference type="RefSeq" id="WP_038279628.1">
    <property type="nucleotide sequence ID" value="NZ_JPME01000010.1"/>
</dbReference>
<evidence type="ECO:0000256" key="1">
    <source>
        <dbReference type="SAM" id="Phobius"/>
    </source>
</evidence>
<dbReference type="STRING" id="29354.IO98_07210"/>
<reference evidence="2 3" key="1">
    <citation type="submission" date="2014-07" db="EMBL/GenBank/DDBJ databases">
        <title>Draft genome of Clostridium celerecrescens 152B isolated from sediments associated with methane hydrate from Krishna Godavari basin.</title>
        <authorList>
            <person name="Honkalas V.S."/>
            <person name="Dabir A.P."/>
            <person name="Arora P."/>
            <person name="Dhakephalkar P.K."/>
        </authorList>
    </citation>
    <scope>NUCLEOTIDE SEQUENCE [LARGE SCALE GENOMIC DNA]</scope>
    <source>
        <strain evidence="2 3">152B</strain>
    </source>
</reference>
<evidence type="ECO:0008006" key="4">
    <source>
        <dbReference type="Google" id="ProtNLM"/>
    </source>
</evidence>
<dbReference type="Pfam" id="PF05857">
    <property type="entry name" value="TraX"/>
    <property type="match status" value="1"/>
</dbReference>
<evidence type="ECO:0000313" key="3">
    <source>
        <dbReference type="Proteomes" id="UP000028525"/>
    </source>
</evidence>
<feature type="transmembrane region" description="Helical" evidence="1">
    <location>
        <begin position="66"/>
        <end position="84"/>
    </location>
</feature>
<proteinExistence type="predicted"/>
<feature type="transmembrane region" description="Helical" evidence="1">
    <location>
        <begin position="222"/>
        <end position="238"/>
    </location>
</feature>